<evidence type="ECO:0000313" key="2">
    <source>
        <dbReference type="EMBL" id="KAB8223556.1"/>
    </source>
</evidence>
<reference evidence="2 3" key="1">
    <citation type="submission" date="2019-04" db="EMBL/GenBank/DDBJ databases">
        <title>Fungal friends and foes A comparative genomics study of 23 Aspergillus species from section Flavi.</title>
        <authorList>
            <consortium name="DOE Joint Genome Institute"/>
            <person name="Kjaerbolling I."/>
            <person name="Vesth T.C."/>
            <person name="Frisvad J.C."/>
            <person name="Nybo J.L."/>
            <person name="Theobald S."/>
            <person name="Kildgaard S."/>
            <person name="Petersen T.I."/>
            <person name="Kuo A."/>
            <person name="Sato A."/>
            <person name="Lyhne E.K."/>
            <person name="Kogle M.E."/>
            <person name="Wiebenga A."/>
            <person name="Kun R.S."/>
            <person name="Lubbers R.J."/>
            <person name="Makela M.R."/>
            <person name="Barry K."/>
            <person name="Chovatia M."/>
            <person name="Clum A."/>
            <person name="Daum C."/>
            <person name="Haridas S."/>
            <person name="He G."/>
            <person name="LaButti K."/>
            <person name="Lipzen A."/>
            <person name="Mondo S."/>
            <person name="Pangilinan J."/>
            <person name="Riley R."/>
            <person name="Salamov A."/>
            <person name="Simmons B.A."/>
            <person name="Magnuson J.K."/>
            <person name="Henrissat B."/>
            <person name="Mortensen U.H."/>
            <person name="Larsen T.O."/>
            <person name="De vries R.P."/>
            <person name="Grigoriev I.V."/>
            <person name="Machida M."/>
            <person name="Baker S.E."/>
            <person name="Andersen M.R."/>
        </authorList>
    </citation>
    <scope>NUCLEOTIDE SEQUENCE [LARGE SCALE GENOMIC DNA]</scope>
    <source>
        <strain evidence="2 3">CBS 126849</strain>
    </source>
</reference>
<protein>
    <submittedName>
        <fullName evidence="2">Uncharacterized protein</fullName>
    </submittedName>
</protein>
<dbReference type="Proteomes" id="UP000326799">
    <property type="component" value="Unassembled WGS sequence"/>
</dbReference>
<keyword evidence="3" id="KW-1185">Reference proteome</keyword>
<dbReference type="EMBL" id="ML733405">
    <property type="protein sequence ID" value="KAB8223556.1"/>
    <property type="molecule type" value="Genomic_DNA"/>
</dbReference>
<accession>A0A5N6F1C4</accession>
<gene>
    <name evidence="2" type="ORF">BDV33DRAFT_167201</name>
</gene>
<organism evidence="2 3">
    <name type="scientific">Aspergillus novoparasiticus</name>
    <dbReference type="NCBI Taxonomy" id="986946"/>
    <lineage>
        <taxon>Eukaryota</taxon>
        <taxon>Fungi</taxon>
        <taxon>Dikarya</taxon>
        <taxon>Ascomycota</taxon>
        <taxon>Pezizomycotina</taxon>
        <taxon>Eurotiomycetes</taxon>
        <taxon>Eurotiomycetidae</taxon>
        <taxon>Eurotiales</taxon>
        <taxon>Aspergillaceae</taxon>
        <taxon>Aspergillus</taxon>
        <taxon>Aspergillus subgen. Circumdati</taxon>
    </lineage>
</organism>
<sequence>MVYLSLSPSLLCHVFFSSGPISCLHFRPRLSVDTRTHHVENCGLQGLVSPSVSPKNCSTATNVGSPWPATRSRGS</sequence>
<name>A0A5N6F1C4_9EURO</name>
<dbReference type="AlphaFoldDB" id="A0A5N6F1C4"/>
<evidence type="ECO:0000313" key="3">
    <source>
        <dbReference type="Proteomes" id="UP000326799"/>
    </source>
</evidence>
<feature type="region of interest" description="Disordered" evidence="1">
    <location>
        <begin position="56"/>
        <end position="75"/>
    </location>
</feature>
<evidence type="ECO:0000256" key="1">
    <source>
        <dbReference type="SAM" id="MobiDB-lite"/>
    </source>
</evidence>
<proteinExistence type="predicted"/>